<sequence>RCPPSVSIQDLREACDYFLIPFDQLTIQCQDLCGLLHELSNDGAKKQFEIFLEKNIFPVLVESAQ</sequence>
<evidence type="ECO:0000259" key="3">
    <source>
        <dbReference type="Pfam" id="PF16017"/>
    </source>
</evidence>
<evidence type="ECO:0000313" key="4">
    <source>
        <dbReference type="EMBL" id="CAF4714476.1"/>
    </source>
</evidence>
<protein>
    <recommendedName>
        <fullName evidence="3">BTBD10/KCTD20 BTB/POZ domain-containing protein</fullName>
    </recommendedName>
</protein>
<keyword evidence="2" id="KW-0963">Cytoplasm</keyword>
<dbReference type="PANTHER" id="PTHR21637">
    <property type="entry name" value="BTB/POZ DOMAIN-CONTAINING PROTEIN 10-RELATED"/>
    <property type="match status" value="1"/>
</dbReference>
<feature type="non-terminal residue" evidence="4">
    <location>
        <position position="65"/>
    </location>
</feature>
<dbReference type="AlphaFoldDB" id="A0A821J7M9"/>
<dbReference type="PANTHER" id="PTHR21637:SF0">
    <property type="entry name" value="AT10158P"/>
    <property type="match status" value="1"/>
</dbReference>
<organism evidence="4 5">
    <name type="scientific">Rotaria magnacalcarata</name>
    <dbReference type="NCBI Taxonomy" id="392030"/>
    <lineage>
        <taxon>Eukaryota</taxon>
        <taxon>Metazoa</taxon>
        <taxon>Spiralia</taxon>
        <taxon>Gnathifera</taxon>
        <taxon>Rotifera</taxon>
        <taxon>Eurotatoria</taxon>
        <taxon>Bdelloidea</taxon>
        <taxon>Philodinida</taxon>
        <taxon>Philodinidae</taxon>
        <taxon>Rotaria</taxon>
    </lineage>
</organism>
<name>A0A821J7M9_9BILA</name>
<dbReference type="InterPro" id="IPR039886">
    <property type="entry name" value="BTBD10/KCTD20"/>
</dbReference>
<dbReference type="EMBL" id="CAJOBG010103980">
    <property type="protein sequence ID" value="CAF4714476.1"/>
    <property type="molecule type" value="Genomic_DNA"/>
</dbReference>
<evidence type="ECO:0000313" key="5">
    <source>
        <dbReference type="Proteomes" id="UP000663866"/>
    </source>
</evidence>
<accession>A0A821J7M9</accession>
<evidence type="ECO:0000256" key="1">
    <source>
        <dbReference type="ARBA" id="ARBA00004496"/>
    </source>
</evidence>
<reference evidence="4" key="1">
    <citation type="submission" date="2021-02" db="EMBL/GenBank/DDBJ databases">
        <authorList>
            <person name="Nowell W R."/>
        </authorList>
    </citation>
    <scope>NUCLEOTIDE SEQUENCE</scope>
</reference>
<dbReference type="Proteomes" id="UP000663866">
    <property type="component" value="Unassembled WGS sequence"/>
</dbReference>
<keyword evidence="5" id="KW-1185">Reference proteome</keyword>
<dbReference type="GO" id="GO:0005737">
    <property type="term" value="C:cytoplasm"/>
    <property type="evidence" value="ECO:0007669"/>
    <property type="project" value="UniProtKB-SubCell"/>
</dbReference>
<dbReference type="GO" id="GO:0042327">
    <property type="term" value="P:positive regulation of phosphorylation"/>
    <property type="evidence" value="ECO:0007669"/>
    <property type="project" value="TreeGrafter"/>
</dbReference>
<dbReference type="InterPro" id="IPR039885">
    <property type="entry name" value="BTBD10/KCTD20_BTB/POZ"/>
</dbReference>
<dbReference type="Pfam" id="PF16017">
    <property type="entry name" value="BTB_3"/>
    <property type="match status" value="1"/>
</dbReference>
<gene>
    <name evidence="4" type="ORF">OVN521_LOCUS48859</name>
</gene>
<feature type="non-terminal residue" evidence="4">
    <location>
        <position position="1"/>
    </location>
</feature>
<proteinExistence type="predicted"/>
<evidence type="ECO:0000256" key="2">
    <source>
        <dbReference type="ARBA" id="ARBA00022490"/>
    </source>
</evidence>
<feature type="domain" description="BTBD10/KCTD20 BTB/POZ" evidence="3">
    <location>
        <begin position="1"/>
        <end position="36"/>
    </location>
</feature>
<comment type="subcellular location">
    <subcellularLocation>
        <location evidence="1">Cytoplasm</location>
    </subcellularLocation>
</comment>
<comment type="caution">
    <text evidence="4">The sequence shown here is derived from an EMBL/GenBank/DDBJ whole genome shotgun (WGS) entry which is preliminary data.</text>
</comment>